<evidence type="ECO:0000256" key="5">
    <source>
        <dbReference type="ARBA" id="ARBA00023242"/>
    </source>
</evidence>
<dbReference type="PROSITE" id="PS51293">
    <property type="entry name" value="SANT"/>
    <property type="match status" value="1"/>
</dbReference>
<accession>A0A9D5C1E7</accession>
<dbReference type="FunFam" id="1.10.10.60:FF:000023">
    <property type="entry name" value="protein REVEILLE 6 isoform X1"/>
    <property type="match status" value="1"/>
</dbReference>
<dbReference type="PROSITE" id="PS51294">
    <property type="entry name" value="HTH_MYB"/>
    <property type="match status" value="1"/>
</dbReference>
<dbReference type="PROSITE" id="PS50090">
    <property type="entry name" value="MYB_LIKE"/>
    <property type="match status" value="1"/>
</dbReference>
<evidence type="ECO:0000256" key="3">
    <source>
        <dbReference type="ARBA" id="ARBA00023125"/>
    </source>
</evidence>
<keyword evidence="5" id="KW-0539">Nucleus</keyword>
<dbReference type="OrthoDB" id="118550at2759"/>
<evidence type="ECO:0000256" key="6">
    <source>
        <dbReference type="SAM" id="MobiDB-lite"/>
    </source>
</evidence>
<dbReference type="SUPFAM" id="SSF46689">
    <property type="entry name" value="Homeodomain-like"/>
    <property type="match status" value="1"/>
</dbReference>
<dbReference type="PANTHER" id="PTHR12802:SF177">
    <property type="entry name" value="PROTEIN CCA1"/>
    <property type="match status" value="1"/>
</dbReference>
<dbReference type="Proteomes" id="UP001085076">
    <property type="component" value="Miscellaneous, Linkage group lg09"/>
</dbReference>
<dbReference type="GO" id="GO:0003677">
    <property type="term" value="F:DNA binding"/>
    <property type="evidence" value="ECO:0007669"/>
    <property type="project" value="UniProtKB-KW"/>
</dbReference>
<dbReference type="InterPro" id="IPR001005">
    <property type="entry name" value="SANT/Myb"/>
</dbReference>
<evidence type="ECO:0000313" key="11">
    <source>
        <dbReference type="Proteomes" id="UP001085076"/>
    </source>
</evidence>
<dbReference type="InterPro" id="IPR017884">
    <property type="entry name" value="SANT_dom"/>
</dbReference>
<feature type="compositionally biased region" description="Basic and acidic residues" evidence="6">
    <location>
        <begin position="628"/>
        <end position="637"/>
    </location>
</feature>
<feature type="compositionally biased region" description="Basic and acidic residues" evidence="6">
    <location>
        <begin position="511"/>
        <end position="520"/>
    </location>
</feature>
<dbReference type="InterPro" id="IPR009057">
    <property type="entry name" value="Homeodomain-like_sf"/>
</dbReference>
<gene>
    <name evidence="10" type="ORF">J5N97_029335</name>
</gene>
<reference evidence="10" key="1">
    <citation type="submission" date="2021-03" db="EMBL/GenBank/DDBJ databases">
        <authorList>
            <person name="Li Z."/>
            <person name="Yang C."/>
        </authorList>
    </citation>
    <scope>NUCLEOTIDE SEQUENCE</scope>
    <source>
        <strain evidence="10">Dzin_1.0</strain>
        <tissue evidence="10">Leaf</tissue>
    </source>
</reference>
<organism evidence="10 11">
    <name type="scientific">Dioscorea zingiberensis</name>
    <dbReference type="NCBI Taxonomy" id="325984"/>
    <lineage>
        <taxon>Eukaryota</taxon>
        <taxon>Viridiplantae</taxon>
        <taxon>Streptophyta</taxon>
        <taxon>Embryophyta</taxon>
        <taxon>Tracheophyta</taxon>
        <taxon>Spermatophyta</taxon>
        <taxon>Magnoliopsida</taxon>
        <taxon>Liliopsida</taxon>
        <taxon>Dioscoreales</taxon>
        <taxon>Dioscoreaceae</taxon>
        <taxon>Dioscorea</taxon>
    </lineage>
</organism>
<feature type="compositionally biased region" description="Low complexity" evidence="6">
    <location>
        <begin position="521"/>
        <end position="531"/>
    </location>
</feature>
<feature type="domain" description="HTH myb-type" evidence="9">
    <location>
        <begin position="19"/>
        <end position="73"/>
    </location>
</feature>
<dbReference type="EMBL" id="JAGGNH010000009">
    <property type="protein sequence ID" value="KAJ0964213.1"/>
    <property type="molecule type" value="Genomic_DNA"/>
</dbReference>
<evidence type="ECO:0008006" key="12">
    <source>
        <dbReference type="Google" id="ProtNLM"/>
    </source>
</evidence>
<dbReference type="PANTHER" id="PTHR12802">
    <property type="entry name" value="SWI/SNF COMPLEX-RELATED"/>
    <property type="match status" value="1"/>
</dbReference>
<dbReference type="SMART" id="SM00717">
    <property type="entry name" value="SANT"/>
    <property type="match status" value="1"/>
</dbReference>
<keyword evidence="4" id="KW-0804">Transcription</keyword>
<evidence type="ECO:0000256" key="4">
    <source>
        <dbReference type="ARBA" id="ARBA00023163"/>
    </source>
</evidence>
<evidence type="ECO:0000259" key="9">
    <source>
        <dbReference type="PROSITE" id="PS51294"/>
    </source>
</evidence>
<dbReference type="AlphaFoldDB" id="A0A9D5C1E7"/>
<dbReference type="Gene3D" id="1.10.10.60">
    <property type="entry name" value="Homeodomain-like"/>
    <property type="match status" value="1"/>
</dbReference>
<feature type="compositionally biased region" description="Basic and acidic residues" evidence="6">
    <location>
        <begin position="453"/>
        <end position="463"/>
    </location>
</feature>
<feature type="compositionally biased region" description="Polar residues" evidence="6">
    <location>
        <begin position="128"/>
        <end position="142"/>
    </location>
</feature>
<dbReference type="GO" id="GO:0010468">
    <property type="term" value="P:regulation of gene expression"/>
    <property type="evidence" value="ECO:0007669"/>
    <property type="project" value="UniProtKB-ARBA"/>
</dbReference>
<dbReference type="Pfam" id="PF00249">
    <property type="entry name" value="Myb_DNA-binding"/>
    <property type="match status" value="1"/>
</dbReference>
<proteinExistence type="predicted"/>
<dbReference type="NCBIfam" id="TIGR01557">
    <property type="entry name" value="myb_SHAQKYF"/>
    <property type="match status" value="1"/>
</dbReference>
<feature type="region of interest" description="Disordered" evidence="6">
    <location>
        <begin position="623"/>
        <end position="647"/>
    </location>
</feature>
<evidence type="ECO:0000259" key="7">
    <source>
        <dbReference type="PROSITE" id="PS50090"/>
    </source>
</evidence>
<feature type="compositionally biased region" description="Basic and acidic residues" evidence="6">
    <location>
        <begin position="433"/>
        <end position="444"/>
    </location>
</feature>
<keyword evidence="11" id="KW-1185">Reference proteome</keyword>
<feature type="region of interest" description="Disordered" evidence="6">
    <location>
        <begin position="84"/>
        <end position="159"/>
    </location>
</feature>
<comment type="subcellular location">
    <subcellularLocation>
        <location evidence="1">Nucleus</location>
    </subcellularLocation>
</comment>
<dbReference type="InterPro" id="IPR017930">
    <property type="entry name" value="Myb_dom"/>
</dbReference>
<name>A0A9D5C1E7_9LILI</name>
<reference evidence="10" key="2">
    <citation type="journal article" date="2022" name="Hortic Res">
        <title>The genome of Dioscorea zingiberensis sheds light on the biosynthesis, origin and evolution of the medicinally important diosgenin saponins.</title>
        <authorList>
            <person name="Li Y."/>
            <person name="Tan C."/>
            <person name="Li Z."/>
            <person name="Guo J."/>
            <person name="Li S."/>
            <person name="Chen X."/>
            <person name="Wang C."/>
            <person name="Dai X."/>
            <person name="Yang H."/>
            <person name="Song W."/>
            <person name="Hou L."/>
            <person name="Xu J."/>
            <person name="Tong Z."/>
            <person name="Xu A."/>
            <person name="Yuan X."/>
            <person name="Wang W."/>
            <person name="Yang Q."/>
            <person name="Chen L."/>
            <person name="Sun Z."/>
            <person name="Wang K."/>
            <person name="Pan B."/>
            <person name="Chen J."/>
            <person name="Bao Y."/>
            <person name="Liu F."/>
            <person name="Qi X."/>
            <person name="Gang D.R."/>
            <person name="Wen J."/>
            <person name="Li J."/>
        </authorList>
    </citation>
    <scope>NUCLEOTIDE SEQUENCE</scope>
    <source>
        <strain evidence="10">Dzin_1.0</strain>
    </source>
</reference>
<evidence type="ECO:0000256" key="1">
    <source>
        <dbReference type="ARBA" id="ARBA00004123"/>
    </source>
</evidence>
<dbReference type="GO" id="GO:0005634">
    <property type="term" value="C:nucleus"/>
    <property type="evidence" value="ECO:0007669"/>
    <property type="project" value="UniProtKB-SubCell"/>
</dbReference>
<feature type="domain" description="Myb-like" evidence="7">
    <location>
        <begin position="19"/>
        <end position="69"/>
    </location>
</feature>
<dbReference type="InterPro" id="IPR006447">
    <property type="entry name" value="Myb_dom_plants"/>
</dbReference>
<protein>
    <recommendedName>
        <fullName evidence="12">LHY</fullName>
    </recommendedName>
</protein>
<comment type="caution">
    <text evidence="10">The sequence shown here is derived from an EMBL/GenBank/DDBJ whole genome shotgun (WGS) entry which is preliminary data.</text>
</comment>
<feature type="region of interest" description="Disordered" evidence="6">
    <location>
        <begin position="511"/>
        <end position="531"/>
    </location>
</feature>
<feature type="region of interest" description="Disordered" evidence="6">
    <location>
        <begin position="426"/>
        <end position="489"/>
    </location>
</feature>
<feature type="domain" description="SANT" evidence="8">
    <location>
        <begin position="22"/>
        <end position="73"/>
    </location>
</feature>
<dbReference type="CDD" id="cd00167">
    <property type="entry name" value="SANT"/>
    <property type="match status" value="1"/>
</dbReference>
<evidence type="ECO:0000313" key="10">
    <source>
        <dbReference type="EMBL" id="KAJ0964213.1"/>
    </source>
</evidence>
<keyword evidence="2" id="KW-0805">Transcription regulation</keyword>
<evidence type="ECO:0000259" key="8">
    <source>
        <dbReference type="PROSITE" id="PS51293"/>
    </source>
</evidence>
<evidence type="ECO:0000256" key="2">
    <source>
        <dbReference type="ARBA" id="ARBA00023015"/>
    </source>
</evidence>
<keyword evidence="3" id="KW-0238">DNA-binding</keyword>
<sequence>METCSSGEDFMVKTRKPYTITKQRERWTEEEHNRFLEALKLYGRAWQRIEEHIGTKTAVQIRSHAQKFFSKLEKEALVKGIPLGQAHDIDIPPPRPKRKPSNPYPRKTGPGSFSSSGETKEERVSKSHPLSTSLQVSDNCKITSGEDVPSAPISVHKQCSNPGSFREFVPIVEKIEDKTSMTKGNEEPKSNGGAKSVRIRESKILHAKSATEENVDMLEKPENLQGFHSYQKHVNMPSKESSSTKNMEAEMSDRMIPTSVALNLGVQSSVNPFITPMGIAVPEYSNSMASSIPQPVPSLTPFTLFSTNHDAAYRSFMNTSSAFSSLIISTLLQNPAVHAAACMAASFWPPPDIDAAANSTSEVSDGEAPARHTNATPSMAAIVAATVAAAAAWWASHGLLPFFPPHLHAGFPFAPTAATTVCPMDMAQAPGTNKERDETFRTPAKDLNVVSTEHSDLPTKHPSPEQLISSASSDLDESEQGEKSHCSNDLNASKVNKFKLLSHTELLDADNTRNKNKVDRSSCSSNTPSSSEVEIINAMEKQTESKEAKLVHSSCPSAEANHRRLRGSGIMTEAWKEVSEEGRLAFQALFAREVLPQSFSPPHGGEKGATAMPVDLNRRACTTTNTHQSEESPKEDNTPTQQNVDAEKAVCQGLLMLDDGVSASWPAEWLHSSPTGVS</sequence>